<keyword evidence="3 6" id="KW-0812">Transmembrane</keyword>
<evidence type="ECO:0000256" key="1">
    <source>
        <dbReference type="ARBA" id="ARBA00004141"/>
    </source>
</evidence>
<dbReference type="Proteomes" id="UP001295684">
    <property type="component" value="Unassembled WGS sequence"/>
</dbReference>
<protein>
    <recommendedName>
        <fullName evidence="9">Major facilitator superfamily (MFS) profile domain-containing protein</fullName>
    </recommendedName>
</protein>
<dbReference type="EMBL" id="CAMPGE010001339">
    <property type="protein sequence ID" value="CAI2360121.1"/>
    <property type="molecule type" value="Genomic_DNA"/>
</dbReference>
<feature type="transmembrane region" description="Helical" evidence="6">
    <location>
        <begin position="70"/>
        <end position="87"/>
    </location>
</feature>
<reference evidence="7" key="1">
    <citation type="submission" date="2023-07" db="EMBL/GenBank/DDBJ databases">
        <authorList>
            <consortium name="AG Swart"/>
            <person name="Singh M."/>
            <person name="Singh A."/>
            <person name="Seah K."/>
            <person name="Emmerich C."/>
        </authorList>
    </citation>
    <scope>NUCLEOTIDE SEQUENCE</scope>
    <source>
        <strain evidence="7">DP1</strain>
    </source>
</reference>
<dbReference type="GO" id="GO:0022857">
    <property type="term" value="F:transmembrane transporter activity"/>
    <property type="evidence" value="ECO:0007669"/>
    <property type="project" value="InterPro"/>
</dbReference>
<evidence type="ECO:0000256" key="6">
    <source>
        <dbReference type="SAM" id="Phobius"/>
    </source>
</evidence>
<dbReference type="Pfam" id="PF07690">
    <property type="entry name" value="MFS_1"/>
    <property type="match status" value="1"/>
</dbReference>
<feature type="transmembrane region" description="Helical" evidence="6">
    <location>
        <begin position="245"/>
        <end position="269"/>
    </location>
</feature>
<comment type="subcellular location">
    <subcellularLocation>
        <location evidence="1">Membrane</location>
        <topology evidence="1">Multi-pass membrane protein</topology>
    </subcellularLocation>
</comment>
<feature type="transmembrane region" description="Helical" evidence="6">
    <location>
        <begin position="166"/>
        <end position="184"/>
    </location>
</feature>
<keyword evidence="5 6" id="KW-0472">Membrane</keyword>
<dbReference type="PANTHER" id="PTHR23506:SF26">
    <property type="entry name" value="MFS-TYPE TRANSPORTER SLC18B1"/>
    <property type="match status" value="1"/>
</dbReference>
<evidence type="ECO:0000256" key="4">
    <source>
        <dbReference type="ARBA" id="ARBA00022989"/>
    </source>
</evidence>
<comment type="caution">
    <text evidence="7">The sequence shown here is derived from an EMBL/GenBank/DDBJ whole genome shotgun (WGS) entry which is preliminary data.</text>
</comment>
<evidence type="ECO:0000313" key="8">
    <source>
        <dbReference type="Proteomes" id="UP001295684"/>
    </source>
</evidence>
<dbReference type="InterPro" id="IPR036259">
    <property type="entry name" value="MFS_trans_sf"/>
</dbReference>
<dbReference type="AlphaFoldDB" id="A0AAD1X727"/>
<sequence>MMMGPLLGSALYAIGGFQLPFYVTGGALFLLTFFAFATLPSKENFAPDMRWSPNSGIVKNELTYLECLKNLRVVMISSIVVLSLLQLTFREPVLQFRLIDLGINPSYAGLIFALDLVGYIGVSVVFSRIPKEKKNLNFLVYLSMLIAVVGLFFVGTIHVLGVPDSLIPLIIGIIINGTAGALCINNSVAAMINILNIDYHRRGELVNNIASGIFAACFSMGEMLGPICGSVLTSITGGFTHGITVVNIAVVVMTVLTTYHLAGDVLFCLDKQEYGKFGRVPGKDKMAYIKNVPGEGDYHKLEDEEELLEFEVKGVDGEKEGEQKK</sequence>
<feature type="transmembrane region" description="Helical" evidence="6">
    <location>
        <begin position="205"/>
        <end position="225"/>
    </location>
</feature>
<evidence type="ECO:0000256" key="2">
    <source>
        <dbReference type="ARBA" id="ARBA00022448"/>
    </source>
</evidence>
<dbReference type="PANTHER" id="PTHR23506">
    <property type="entry name" value="GH10249P"/>
    <property type="match status" value="1"/>
</dbReference>
<dbReference type="SUPFAM" id="SSF103473">
    <property type="entry name" value="MFS general substrate transporter"/>
    <property type="match status" value="1"/>
</dbReference>
<gene>
    <name evidence="7" type="ORF">ECRASSUSDP1_LOCUS1419</name>
</gene>
<dbReference type="InterPro" id="IPR011701">
    <property type="entry name" value="MFS"/>
</dbReference>
<dbReference type="Gene3D" id="1.20.1250.20">
    <property type="entry name" value="MFS general substrate transporter like domains"/>
    <property type="match status" value="1"/>
</dbReference>
<keyword evidence="8" id="KW-1185">Reference proteome</keyword>
<organism evidence="7 8">
    <name type="scientific">Euplotes crassus</name>
    <dbReference type="NCBI Taxonomy" id="5936"/>
    <lineage>
        <taxon>Eukaryota</taxon>
        <taxon>Sar</taxon>
        <taxon>Alveolata</taxon>
        <taxon>Ciliophora</taxon>
        <taxon>Intramacronucleata</taxon>
        <taxon>Spirotrichea</taxon>
        <taxon>Hypotrichia</taxon>
        <taxon>Euplotida</taxon>
        <taxon>Euplotidae</taxon>
        <taxon>Moneuplotes</taxon>
    </lineage>
</organism>
<proteinExistence type="predicted"/>
<feature type="transmembrane region" description="Helical" evidence="6">
    <location>
        <begin position="138"/>
        <end position="160"/>
    </location>
</feature>
<evidence type="ECO:0000256" key="5">
    <source>
        <dbReference type="ARBA" id="ARBA00023136"/>
    </source>
</evidence>
<dbReference type="InterPro" id="IPR050930">
    <property type="entry name" value="MFS_Vesicular_Transporter"/>
</dbReference>
<feature type="transmembrane region" description="Helical" evidence="6">
    <location>
        <begin position="20"/>
        <end position="39"/>
    </location>
</feature>
<feature type="transmembrane region" description="Helical" evidence="6">
    <location>
        <begin position="107"/>
        <end position="126"/>
    </location>
</feature>
<accession>A0AAD1X727</accession>
<evidence type="ECO:0000313" key="7">
    <source>
        <dbReference type="EMBL" id="CAI2360121.1"/>
    </source>
</evidence>
<keyword evidence="4 6" id="KW-1133">Transmembrane helix</keyword>
<name>A0AAD1X727_EUPCR</name>
<keyword evidence="2" id="KW-0813">Transport</keyword>
<evidence type="ECO:0008006" key="9">
    <source>
        <dbReference type="Google" id="ProtNLM"/>
    </source>
</evidence>
<evidence type="ECO:0000256" key="3">
    <source>
        <dbReference type="ARBA" id="ARBA00022692"/>
    </source>
</evidence>
<dbReference type="GO" id="GO:0016020">
    <property type="term" value="C:membrane"/>
    <property type="evidence" value="ECO:0007669"/>
    <property type="project" value="UniProtKB-SubCell"/>
</dbReference>